<comment type="caution">
    <text evidence="2">The sequence shown here is derived from an EMBL/GenBank/DDBJ whole genome shotgun (WGS) entry which is preliminary data.</text>
</comment>
<dbReference type="Proteomes" id="UP000076563">
    <property type="component" value="Unassembled WGS sequence"/>
</dbReference>
<dbReference type="RefSeq" id="WP_063181932.1">
    <property type="nucleotide sequence ID" value="NZ_LQRA01000052.1"/>
</dbReference>
<dbReference type="EMBL" id="LQRA01000052">
    <property type="protein sequence ID" value="KZE79285.1"/>
    <property type="molecule type" value="Genomic_DNA"/>
</dbReference>
<reference evidence="3" key="1">
    <citation type="submission" date="2016-01" db="EMBL/GenBank/DDBJ databases">
        <title>Draft genome of Chromobacterium sp. F49.</title>
        <authorList>
            <person name="Hong K.W."/>
        </authorList>
    </citation>
    <scope>NUCLEOTIDE SEQUENCE [LARGE SCALE GENOMIC DNA]</scope>
    <source>
        <strain evidence="3">M63</strain>
    </source>
</reference>
<feature type="compositionally biased region" description="Low complexity" evidence="1">
    <location>
        <begin position="97"/>
        <end position="108"/>
    </location>
</feature>
<proteinExistence type="predicted"/>
<feature type="compositionally biased region" description="Polar residues" evidence="1">
    <location>
        <begin position="120"/>
        <end position="132"/>
    </location>
</feature>
<evidence type="ECO:0000313" key="2">
    <source>
        <dbReference type="EMBL" id="KZE79285.1"/>
    </source>
</evidence>
<name>A0A161SEJ8_9BACL</name>
<evidence type="ECO:0000313" key="3">
    <source>
        <dbReference type="Proteomes" id="UP000076563"/>
    </source>
</evidence>
<keyword evidence="3" id="KW-1185">Reference proteome</keyword>
<protein>
    <submittedName>
        <fullName evidence="2">Uncharacterized protein</fullName>
    </submittedName>
</protein>
<feature type="region of interest" description="Disordered" evidence="1">
    <location>
        <begin position="82"/>
        <end position="132"/>
    </location>
</feature>
<evidence type="ECO:0000256" key="1">
    <source>
        <dbReference type="SAM" id="MobiDB-lite"/>
    </source>
</evidence>
<organism evidence="2 3">
    <name type="scientific">Paenibacillus elgii</name>
    <dbReference type="NCBI Taxonomy" id="189691"/>
    <lineage>
        <taxon>Bacteria</taxon>
        <taxon>Bacillati</taxon>
        <taxon>Bacillota</taxon>
        <taxon>Bacilli</taxon>
        <taxon>Bacillales</taxon>
        <taxon>Paenibacillaceae</taxon>
        <taxon>Paenibacillus</taxon>
    </lineage>
</organism>
<dbReference type="AlphaFoldDB" id="A0A161SEJ8"/>
<sequence length="193" mass="19955">MTVQINITGESAHDAVKELAALASHISPNFTSAAPHFAASGAVPVPVATPTPQSASMAPQPSAVPVFAPQYPSNDQLQFVSQAHPAQQPAMAPPTQPGYGQQPPVQTGAVPTTGMAPDQLPSQQPPAQTAVPTATQSYTLEQLAVAATPLMDSGKRAELAQLLQQFGAQSLTQLAKERYGEFATALRGLGARI</sequence>
<gene>
    <name evidence="2" type="ORF">AV654_17595</name>
</gene>
<accession>A0A161SEJ8</accession>
<dbReference type="OrthoDB" id="1958118at2"/>